<evidence type="ECO:0000256" key="1">
    <source>
        <dbReference type="SAM" id="Phobius"/>
    </source>
</evidence>
<name>A0A183FSK0_HELPZ</name>
<feature type="transmembrane region" description="Helical" evidence="1">
    <location>
        <begin position="42"/>
        <end position="62"/>
    </location>
</feature>
<dbReference type="WBParaSite" id="HPBE_0001093101-mRNA-1">
    <property type="protein sequence ID" value="HPBE_0001093101-mRNA-1"/>
    <property type="gene ID" value="HPBE_0001093101"/>
</dbReference>
<keyword evidence="1" id="KW-0812">Transmembrane</keyword>
<dbReference type="OrthoDB" id="271604at2759"/>
<evidence type="ECO:0000313" key="4">
    <source>
        <dbReference type="WBParaSite" id="HPBE_0001093101-mRNA-1"/>
    </source>
</evidence>
<sequence>MGCGASISLAVLFPLSYVGLLHIADHDGTDRNDPQSIRRRSIAAVVNNVLSVAITYAVLLQVRGGLPFLRMM</sequence>
<keyword evidence="1" id="KW-0472">Membrane</keyword>
<accession>A0A183FSK0</accession>
<organism evidence="3 4">
    <name type="scientific">Heligmosomoides polygyrus</name>
    <name type="common">Parasitic roundworm</name>
    <dbReference type="NCBI Taxonomy" id="6339"/>
    <lineage>
        <taxon>Eukaryota</taxon>
        <taxon>Metazoa</taxon>
        <taxon>Ecdysozoa</taxon>
        <taxon>Nematoda</taxon>
        <taxon>Chromadorea</taxon>
        <taxon>Rhabditida</taxon>
        <taxon>Rhabditina</taxon>
        <taxon>Rhabditomorpha</taxon>
        <taxon>Strongyloidea</taxon>
        <taxon>Heligmosomidae</taxon>
        <taxon>Heligmosomoides</taxon>
    </lineage>
</organism>
<evidence type="ECO:0000313" key="2">
    <source>
        <dbReference type="EMBL" id="VDO86830.1"/>
    </source>
</evidence>
<proteinExistence type="predicted"/>
<keyword evidence="3" id="KW-1185">Reference proteome</keyword>
<reference evidence="2 3" key="1">
    <citation type="submission" date="2018-11" db="EMBL/GenBank/DDBJ databases">
        <authorList>
            <consortium name="Pathogen Informatics"/>
        </authorList>
    </citation>
    <scope>NUCLEOTIDE SEQUENCE [LARGE SCALE GENOMIC DNA]</scope>
</reference>
<reference evidence="4" key="2">
    <citation type="submission" date="2019-09" db="UniProtKB">
        <authorList>
            <consortium name="WormBaseParasite"/>
        </authorList>
    </citation>
    <scope>IDENTIFICATION</scope>
</reference>
<gene>
    <name evidence="2" type="ORF">HPBE_LOCUS10932</name>
</gene>
<protein>
    <submittedName>
        <fullName evidence="4">Aa_trans domain-containing protein</fullName>
    </submittedName>
</protein>
<dbReference type="Proteomes" id="UP000050761">
    <property type="component" value="Unassembled WGS sequence"/>
</dbReference>
<accession>A0A3P7YFT2</accession>
<keyword evidence="1" id="KW-1133">Transmembrane helix</keyword>
<dbReference type="AlphaFoldDB" id="A0A183FSK0"/>
<evidence type="ECO:0000313" key="3">
    <source>
        <dbReference type="Proteomes" id="UP000050761"/>
    </source>
</evidence>
<dbReference type="EMBL" id="UZAH01026928">
    <property type="protein sequence ID" value="VDO86830.1"/>
    <property type="molecule type" value="Genomic_DNA"/>
</dbReference>